<organism evidence="2 3">
    <name type="scientific">Nocardia wallacei</name>
    <dbReference type="NCBI Taxonomy" id="480035"/>
    <lineage>
        <taxon>Bacteria</taxon>
        <taxon>Bacillati</taxon>
        <taxon>Actinomycetota</taxon>
        <taxon>Actinomycetes</taxon>
        <taxon>Mycobacteriales</taxon>
        <taxon>Nocardiaceae</taxon>
        <taxon>Nocardia</taxon>
    </lineage>
</organism>
<dbReference type="Proteomes" id="UP000516173">
    <property type="component" value="Chromosome"/>
</dbReference>
<evidence type="ECO:0000313" key="3">
    <source>
        <dbReference type="Proteomes" id="UP000516173"/>
    </source>
</evidence>
<evidence type="ECO:0000313" key="2">
    <source>
        <dbReference type="EMBL" id="BCK56905.1"/>
    </source>
</evidence>
<sequence length="536" mass="53644">MGVPIAFETGGLQQLDPSTWGNPATGDLVTLIYVDAVPDLPAPLEDIDALRRKLTEQQAEFGCLIEAYTIAVAGQPALLRLEKFPLADGGGLGFTAGIVVPKATCSAILKIMCRETGRSGTREAAIVPKVGFQNMFRPHPYAPEVRGKLPYNVADDAQWDSQFPDHPLSRARRWISLASRTARIDPRFAALPPFTGPATPDAFADLSAAAEETPAPAVSSGPPLSGPPLSGSAPSGPAPSGSAPSGPSLSGPSLSGSAPSGPGPSGPSLSGPGASGPAPSGPGPSGSSLSGPGASGPGASGPGPSAAVSPPGTAAGAAETAPIPSASALGKAPRKPAAPAPATPTPGSIPRLPASAAAYAATPSAAKTTAMPPSVDFSQPPATDRATASARTDNGWTPPDDDARPATSSNGNASDAAETTAMPAGIPLGSLRTSDNSAETTVLSTDPDDAHRPDHPENPWHVPESSPEPKLPADQTTAIPARPARDSDSPRAETDERFPGAADETTALPSSRASTYDPPPPETVSAGAETRPIPKG</sequence>
<feature type="compositionally biased region" description="Low complexity" evidence="1">
    <location>
        <begin position="353"/>
        <end position="374"/>
    </location>
</feature>
<name>A0A7G1KNM2_9NOCA</name>
<feature type="region of interest" description="Disordered" evidence="1">
    <location>
        <begin position="209"/>
        <end position="536"/>
    </location>
</feature>
<proteinExistence type="predicted"/>
<keyword evidence="3" id="KW-1185">Reference proteome</keyword>
<dbReference type="KEGG" id="nwl:NWFMUON74_46770"/>
<feature type="compositionally biased region" description="Low complexity" evidence="1">
    <location>
        <begin position="302"/>
        <end position="326"/>
    </location>
</feature>
<feature type="compositionally biased region" description="Low complexity" evidence="1">
    <location>
        <begin position="382"/>
        <end position="393"/>
    </location>
</feature>
<feature type="compositionally biased region" description="Polar residues" evidence="1">
    <location>
        <begin position="431"/>
        <end position="444"/>
    </location>
</feature>
<protein>
    <submittedName>
        <fullName evidence="2">Uncharacterized protein</fullName>
    </submittedName>
</protein>
<accession>A0A7G1KNM2</accession>
<dbReference type="AlphaFoldDB" id="A0A7G1KNM2"/>
<feature type="compositionally biased region" description="Basic and acidic residues" evidence="1">
    <location>
        <begin position="448"/>
        <end position="458"/>
    </location>
</feature>
<feature type="compositionally biased region" description="Basic and acidic residues" evidence="1">
    <location>
        <begin position="483"/>
        <end position="498"/>
    </location>
</feature>
<gene>
    <name evidence="2" type="ORF">NWFMUON74_46770</name>
</gene>
<reference evidence="2 3" key="1">
    <citation type="submission" date="2020-08" db="EMBL/GenBank/DDBJ databases">
        <title>Genome Sequencing of Nocardia wallacei strain FMUON74 and assembly.</title>
        <authorList>
            <person name="Toyokawa M."/>
            <person name="Uesaka K."/>
        </authorList>
    </citation>
    <scope>NUCLEOTIDE SEQUENCE [LARGE SCALE GENOMIC DNA]</scope>
    <source>
        <strain evidence="2 3">FMUON74</strain>
    </source>
</reference>
<dbReference type="EMBL" id="AP023396">
    <property type="protein sequence ID" value="BCK56905.1"/>
    <property type="molecule type" value="Genomic_DNA"/>
</dbReference>
<feature type="compositionally biased region" description="Low complexity" evidence="1">
    <location>
        <begin position="214"/>
        <end position="278"/>
    </location>
</feature>
<evidence type="ECO:0000256" key="1">
    <source>
        <dbReference type="SAM" id="MobiDB-lite"/>
    </source>
</evidence>